<dbReference type="AlphaFoldDB" id="A0A0F9VZ99"/>
<proteinExistence type="predicted"/>
<accession>A0A0F9VZ99</accession>
<organism evidence="1">
    <name type="scientific">marine sediment metagenome</name>
    <dbReference type="NCBI Taxonomy" id="412755"/>
    <lineage>
        <taxon>unclassified sequences</taxon>
        <taxon>metagenomes</taxon>
        <taxon>ecological metagenomes</taxon>
    </lineage>
</organism>
<reference evidence="1" key="1">
    <citation type="journal article" date="2015" name="Nature">
        <title>Complex archaea that bridge the gap between prokaryotes and eukaryotes.</title>
        <authorList>
            <person name="Spang A."/>
            <person name="Saw J.H."/>
            <person name="Jorgensen S.L."/>
            <person name="Zaremba-Niedzwiedzka K."/>
            <person name="Martijn J."/>
            <person name="Lind A.E."/>
            <person name="van Eijk R."/>
            <person name="Schleper C."/>
            <person name="Guy L."/>
            <person name="Ettema T.J."/>
        </authorList>
    </citation>
    <scope>NUCLEOTIDE SEQUENCE</scope>
</reference>
<name>A0A0F9VZ99_9ZZZZ</name>
<protein>
    <submittedName>
        <fullName evidence="1">Uncharacterized protein</fullName>
    </submittedName>
</protein>
<comment type="caution">
    <text evidence="1">The sequence shown here is derived from an EMBL/GenBank/DDBJ whole genome shotgun (WGS) entry which is preliminary data.</text>
</comment>
<gene>
    <name evidence="1" type="ORF">LCGC14_0347880</name>
</gene>
<evidence type="ECO:0000313" key="1">
    <source>
        <dbReference type="EMBL" id="KKN78721.1"/>
    </source>
</evidence>
<dbReference type="EMBL" id="LAZR01000258">
    <property type="protein sequence ID" value="KKN78721.1"/>
    <property type="molecule type" value="Genomic_DNA"/>
</dbReference>
<sequence>MSIRMSARGSAWIEKQLLREGPGTVPELVAAFIVTSKNPIDSVEDIQVELTALDPDLVERSFIALSQQGMVQVT</sequence>